<evidence type="ECO:0000313" key="3">
    <source>
        <dbReference type="EMBL" id="CAC5424481.1"/>
    </source>
</evidence>
<keyword evidence="1" id="KW-0862">Zinc</keyword>
<dbReference type="PROSITE" id="PS50157">
    <property type="entry name" value="ZINC_FINGER_C2H2_2"/>
    <property type="match status" value="1"/>
</dbReference>
<accession>A0A6J8EZ49</accession>
<dbReference type="SMART" id="SM00355">
    <property type="entry name" value="ZnF_C2H2"/>
    <property type="match status" value="3"/>
</dbReference>
<keyword evidence="4" id="KW-1185">Reference proteome</keyword>
<dbReference type="Proteomes" id="UP000507470">
    <property type="component" value="Unassembled WGS sequence"/>
</dbReference>
<reference evidence="3 4" key="1">
    <citation type="submission" date="2020-06" db="EMBL/GenBank/DDBJ databases">
        <authorList>
            <person name="Li R."/>
            <person name="Bekaert M."/>
        </authorList>
    </citation>
    <scope>NUCLEOTIDE SEQUENCE [LARGE SCALE GENOMIC DNA]</scope>
    <source>
        <strain evidence="4">wild</strain>
    </source>
</reference>
<dbReference type="GO" id="GO:0008270">
    <property type="term" value="F:zinc ion binding"/>
    <property type="evidence" value="ECO:0007669"/>
    <property type="project" value="UniProtKB-KW"/>
</dbReference>
<feature type="domain" description="C2H2-type" evidence="2">
    <location>
        <begin position="123"/>
        <end position="151"/>
    </location>
</feature>
<evidence type="ECO:0000313" key="4">
    <source>
        <dbReference type="Proteomes" id="UP000507470"/>
    </source>
</evidence>
<evidence type="ECO:0000256" key="1">
    <source>
        <dbReference type="PROSITE-ProRule" id="PRU00042"/>
    </source>
</evidence>
<dbReference type="EMBL" id="CACVKT020010038">
    <property type="protein sequence ID" value="CAC5424481.1"/>
    <property type="molecule type" value="Genomic_DNA"/>
</dbReference>
<name>A0A6J8EZ49_MYTCO</name>
<proteinExistence type="predicted"/>
<sequence length="391" mass="43459">MTCENIYMYGSSLYVSHSLYTRISMLKGRLPSATSVPIVIKDSHQKGYSEIMSDIMSINTSVLVCDHCDYCAKTFSDLRKHSETHTEAPFTCHFASCNYVTRSFASLTNHFKRKHQDVATQNYACHVCSSVFTRGSKLTVHLKKKHKFKWPSGHSRFRYKMHEDGYLRLQTVRYESMQLSQNQDSTDGSESKDVNENQDKYVVVHDQSSEMICNDDTDMEMDDTNPPSDVVTIATGDESTGYVIKTTDLQGHQICDLGNIVNMVNQPSEKTSDIGSTITIVTQPSEKSCDVGSIVSMIPHPSANVCDIGNIVSMVTQSSENSHIATLTDIDGSGQPREINVTIVEAPEGGFQVVDLSTTKKKKEKHMTYNLEMLSDVAITLPGGGDQSEEL</sequence>
<protein>
    <submittedName>
        <fullName evidence="3">Histone H4 transcription factor</fullName>
    </submittedName>
</protein>
<keyword evidence="1" id="KW-0863">Zinc-finger</keyword>
<organism evidence="3 4">
    <name type="scientific">Mytilus coruscus</name>
    <name type="common">Sea mussel</name>
    <dbReference type="NCBI Taxonomy" id="42192"/>
    <lineage>
        <taxon>Eukaryota</taxon>
        <taxon>Metazoa</taxon>
        <taxon>Spiralia</taxon>
        <taxon>Lophotrochozoa</taxon>
        <taxon>Mollusca</taxon>
        <taxon>Bivalvia</taxon>
        <taxon>Autobranchia</taxon>
        <taxon>Pteriomorphia</taxon>
        <taxon>Mytilida</taxon>
        <taxon>Mytiloidea</taxon>
        <taxon>Mytilidae</taxon>
        <taxon>Mytilinae</taxon>
        <taxon>Mytilus</taxon>
    </lineage>
</organism>
<dbReference type="AlphaFoldDB" id="A0A6J8EZ49"/>
<dbReference type="OrthoDB" id="10039931at2759"/>
<dbReference type="Gene3D" id="3.30.160.60">
    <property type="entry name" value="Classic Zinc Finger"/>
    <property type="match status" value="1"/>
</dbReference>
<keyword evidence="1" id="KW-0479">Metal-binding</keyword>
<gene>
    <name evidence="3" type="ORF">MCOR_56382</name>
</gene>
<dbReference type="PROSITE" id="PS00028">
    <property type="entry name" value="ZINC_FINGER_C2H2_1"/>
    <property type="match status" value="1"/>
</dbReference>
<evidence type="ECO:0000259" key="2">
    <source>
        <dbReference type="PROSITE" id="PS50157"/>
    </source>
</evidence>
<dbReference type="InterPro" id="IPR013087">
    <property type="entry name" value="Znf_C2H2_type"/>
</dbReference>